<dbReference type="RefSeq" id="WP_187480683.1">
    <property type="nucleotide sequence ID" value="NZ_CP060697.1"/>
</dbReference>
<protein>
    <submittedName>
        <fullName evidence="2">Uncharacterized protein</fullName>
    </submittedName>
</protein>
<keyword evidence="3" id="KW-1185">Reference proteome</keyword>
<feature type="chain" id="PRO_5028981554" evidence="1">
    <location>
        <begin position="20"/>
        <end position="76"/>
    </location>
</feature>
<keyword evidence="1" id="KW-0732">Signal</keyword>
<organism evidence="2 3">
    <name type="scientific">Sphingomonas sabuli</name>
    <dbReference type="NCBI Taxonomy" id="2764186"/>
    <lineage>
        <taxon>Bacteria</taxon>
        <taxon>Pseudomonadati</taxon>
        <taxon>Pseudomonadota</taxon>
        <taxon>Alphaproteobacteria</taxon>
        <taxon>Sphingomonadales</taxon>
        <taxon>Sphingomonadaceae</taxon>
        <taxon>Sphingomonas</taxon>
    </lineage>
</organism>
<sequence length="76" mass="8077">MIKSLTAAVALLVATSAAAAPVAAPRTAKGPSAAPQKETVYCLTYEKTTGSRLEKSACKTKREWARERVDVDQLKA</sequence>
<evidence type="ECO:0000256" key="1">
    <source>
        <dbReference type="SAM" id="SignalP"/>
    </source>
</evidence>
<accession>A0A7G9L530</accession>
<dbReference type="AlphaFoldDB" id="A0A7G9L530"/>
<gene>
    <name evidence="2" type="ORF">H8M03_05250</name>
</gene>
<feature type="signal peptide" evidence="1">
    <location>
        <begin position="1"/>
        <end position="19"/>
    </location>
</feature>
<evidence type="ECO:0000313" key="2">
    <source>
        <dbReference type="EMBL" id="QNM83729.1"/>
    </source>
</evidence>
<dbReference type="KEGG" id="ssau:H8M03_05250"/>
<dbReference type="Proteomes" id="UP000515861">
    <property type="component" value="Chromosome"/>
</dbReference>
<dbReference type="EMBL" id="CP060697">
    <property type="protein sequence ID" value="QNM83729.1"/>
    <property type="molecule type" value="Genomic_DNA"/>
</dbReference>
<evidence type="ECO:0000313" key="3">
    <source>
        <dbReference type="Proteomes" id="UP000515861"/>
    </source>
</evidence>
<reference evidence="2 3" key="1">
    <citation type="submission" date="2020-08" db="EMBL/GenBank/DDBJ databases">
        <title>Sphingomonas sp. sand1-3 16S ribosomal RNA gene Genome sequencing and assembly.</title>
        <authorList>
            <person name="Kang M."/>
        </authorList>
    </citation>
    <scope>NUCLEOTIDE SEQUENCE [LARGE SCALE GENOMIC DNA]</scope>
    <source>
        <strain evidence="3">sand1-3</strain>
    </source>
</reference>
<name>A0A7G9L530_9SPHN</name>
<proteinExistence type="predicted"/>